<name>A0A369YC66_9PAST</name>
<dbReference type="STRING" id="1035839.GCA_000238795_00997"/>
<comment type="caution">
    <text evidence="2">The sequence shown here is derived from an EMBL/GenBank/DDBJ whole genome shotgun (WGS) entry which is preliminary data.</text>
</comment>
<organism evidence="2 3">
    <name type="scientific">Haemophilus sputorum</name>
    <dbReference type="NCBI Taxonomy" id="1078480"/>
    <lineage>
        <taxon>Bacteria</taxon>
        <taxon>Pseudomonadati</taxon>
        <taxon>Pseudomonadota</taxon>
        <taxon>Gammaproteobacteria</taxon>
        <taxon>Pasteurellales</taxon>
        <taxon>Pasteurellaceae</taxon>
        <taxon>Haemophilus</taxon>
    </lineage>
</organism>
<reference evidence="2 3" key="1">
    <citation type="submission" date="2018-05" db="EMBL/GenBank/DDBJ databases">
        <title>Draft Genome Sequences for a Diverse set of 7 Haemophilus Species.</title>
        <authorList>
            <person name="Nichols M."/>
            <person name="Topaz N."/>
            <person name="Wang X."/>
            <person name="Wang X."/>
            <person name="Boxrud D."/>
        </authorList>
    </citation>
    <scope>NUCLEOTIDE SEQUENCE [LARGE SCALE GENOMIC DNA]</scope>
    <source>
        <strain evidence="2 3">C2002001239</strain>
    </source>
</reference>
<dbReference type="RefSeq" id="WP_111403014.1">
    <property type="nucleotide sequence ID" value="NZ_QEPN01000004.1"/>
</dbReference>
<dbReference type="InterPro" id="IPR051599">
    <property type="entry name" value="Cell_Envelope_Assoc"/>
</dbReference>
<accession>A0A369YC66</accession>
<dbReference type="Gene3D" id="3.40.50.620">
    <property type="entry name" value="HUPs"/>
    <property type="match status" value="1"/>
</dbReference>
<dbReference type="PANTHER" id="PTHR30336:SF20">
    <property type="entry name" value="DUF218 DOMAIN-CONTAINING PROTEIN"/>
    <property type="match status" value="1"/>
</dbReference>
<evidence type="ECO:0000313" key="3">
    <source>
        <dbReference type="Proteomes" id="UP000253872"/>
    </source>
</evidence>
<sequence>MAKLVYSIRKKEKFHLKFELFWICKSILKFDRLLNDFMKKLLYKFRYPLIAFAIWLSAHITYATIDGLTDQQTNADVAIVFGNKVNEDGTLSTRLQARLDQAVAIYQAKRVPAIIVSGGFGKEGFWEGDKMQEYLLSQGIPQSAIIVDNYGNDTELTVKNSLAIMQQKGWHSAISVSQFFHQTRIKMLYRKAGFTQIESSSPNFFAFGDGYSSLREFIGFYVEWLK</sequence>
<dbReference type="InterPro" id="IPR003848">
    <property type="entry name" value="DUF218"/>
</dbReference>
<dbReference type="EMBL" id="QEPN01000004">
    <property type="protein sequence ID" value="RDE71914.1"/>
    <property type="molecule type" value="Genomic_DNA"/>
</dbReference>
<dbReference type="Pfam" id="PF02698">
    <property type="entry name" value="DUF218"/>
    <property type="match status" value="1"/>
</dbReference>
<evidence type="ECO:0000259" key="1">
    <source>
        <dbReference type="Pfam" id="PF02698"/>
    </source>
</evidence>
<dbReference type="Proteomes" id="UP000253872">
    <property type="component" value="Unassembled WGS sequence"/>
</dbReference>
<dbReference type="PANTHER" id="PTHR30336">
    <property type="entry name" value="INNER MEMBRANE PROTEIN, PROBABLE PERMEASE"/>
    <property type="match status" value="1"/>
</dbReference>
<protein>
    <submittedName>
        <fullName evidence="2">YdcF family protein</fullName>
    </submittedName>
</protein>
<dbReference type="GO" id="GO:0005886">
    <property type="term" value="C:plasma membrane"/>
    <property type="evidence" value="ECO:0007669"/>
    <property type="project" value="TreeGrafter"/>
</dbReference>
<evidence type="ECO:0000313" key="2">
    <source>
        <dbReference type="EMBL" id="RDE71914.1"/>
    </source>
</evidence>
<dbReference type="InterPro" id="IPR014729">
    <property type="entry name" value="Rossmann-like_a/b/a_fold"/>
</dbReference>
<dbReference type="AlphaFoldDB" id="A0A369YC66"/>
<feature type="domain" description="DUF218" evidence="1">
    <location>
        <begin position="76"/>
        <end position="218"/>
    </location>
</feature>
<gene>
    <name evidence="2" type="ORF">DPV93_06180</name>
</gene>
<proteinExistence type="predicted"/>
<dbReference type="CDD" id="cd06259">
    <property type="entry name" value="YdcF-like"/>
    <property type="match status" value="1"/>
</dbReference>